<comment type="caution">
    <text evidence="3">The sequence shown here is derived from an EMBL/GenBank/DDBJ whole genome shotgun (WGS) entry which is preliminary data.</text>
</comment>
<keyword evidence="1" id="KW-0472">Membrane</keyword>
<dbReference type="InterPro" id="IPR036514">
    <property type="entry name" value="SGNH_hydro_sf"/>
</dbReference>
<evidence type="ECO:0000256" key="1">
    <source>
        <dbReference type="SAM" id="Phobius"/>
    </source>
</evidence>
<feature type="domain" description="SGNH hydrolase-type esterase" evidence="2">
    <location>
        <begin position="127"/>
        <end position="259"/>
    </location>
</feature>
<feature type="transmembrane region" description="Helical" evidence="1">
    <location>
        <begin position="27"/>
        <end position="46"/>
    </location>
</feature>
<dbReference type="Pfam" id="PF13472">
    <property type="entry name" value="Lipase_GDSL_2"/>
    <property type="match status" value="1"/>
</dbReference>
<proteinExistence type="predicted"/>
<evidence type="ECO:0000313" key="3">
    <source>
        <dbReference type="EMBL" id="HIZ65487.1"/>
    </source>
</evidence>
<dbReference type="AlphaFoldDB" id="A0A9D2FRS8"/>
<evidence type="ECO:0000313" key="4">
    <source>
        <dbReference type="Proteomes" id="UP000824056"/>
    </source>
</evidence>
<name>A0A9D2FRS8_9FIRM</name>
<reference evidence="3" key="2">
    <citation type="submission" date="2021-04" db="EMBL/GenBank/DDBJ databases">
        <authorList>
            <person name="Gilroy R."/>
        </authorList>
    </citation>
    <scope>NUCLEOTIDE SEQUENCE</scope>
    <source>
        <strain evidence="3">1068</strain>
    </source>
</reference>
<dbReference type="InterPro" id="IPR013830">
    <property type="entry name" value="SGNH_hydro"/>
</dbReference>
<dbReference type="EMBL" id="DXBG01000152">
    <property type="protein sequence ID" value="HIZ65487.1"/>
    <property type="molecule type" value="Genomic_DNA"/>
</dbReference>
<dbReference type="Proteomes" id="UP000824056">
    <property type="component" value="Unassembled WGS sequence"/>
</dbReference>
<gene>
    <name evidence="3" type="ORF">H9809_06280</name>
</gene>
<keyword evidence="1" id="KW-1133">Transmembrane helix</keyword>
<accession>A0A9D2FRS8</accession>
<sequence>MKDKFFYMLRKFLRFLKRQFRNPRKRLAAELLAVVLVIGIVIFIALSGRNIPTDDLDEGISYITSLESQDTAETEAAIKALEKEERKAALESGDLDVWQQFTDSAILGDSRAVGFSYHGFVEDSRVMAEGGATIRDIAGYTEQLKLLNPSSIFLCFGLNDVSIGYWDNVTDYIAEQDKIIKELQAELPDTVIYVNSIIPAIDPAFERSEKWRKIPDWNQEIKAHCEENNMPYIDITGTVEEYEDLYDPDGIHMKKEFYQYWAIDMIAEVSEYE</sequence>
<dbReference type="SUPFAM" id="SSF52266">
    <property type="entry name" value="SGNH hydrolase"/>
    <property type="match status" value="1"/>
</dbReference>
<dbReference type="Gene3D" id="3.40.50.1110">
    <property type="entry name" value="SGNH hydrolase"/>
    <property type="match status" value="1"/>
</dbReference>
<evidence type="ECO:0000259" key="2">
    <source>
        <dbReference type="Pfam" id="PF13472"/>
    </source>
</evidence>
<reference evidence="3" key="1">
    <citation type="journal article" date="2021" name="PeerJ">
        <title>Extensive microbial diversity within the chicken gut microbiome revealed by metagenomics and culture.</title>
        <authorList>
            <person name="Gilroy R."/>
            <person name="Ravi A."/>
            <person name="Getino M."/>
            <person name="Pursley I."/>
            <person name="Horton D.L."/>
            <person name="Alikhan N.F."/>
            <person name="Baker D."/>
            <person name="Gharbi K."/>
            <person name="Hall N."/>
            <person name="Watson M."/>
            <person name="Adriaenssens E.M."/>
            <person name="Foster-Nyarko E."/>
            <person name="Jarju S."/>
            <person name="Secka A."/>
            <person name="Antonio M."/>
            <person name="Oren A."/>
            <person name="Chaudhuri R.R."/>
            <person name="La Ragione R."/>
            <person name="Hildebrand F."/>
            <person name="Pallen M.J."/>
        </authorList>
    </citation>
    <scope>NUCLEOTIDE SEQUENCE</scope>
    <source>
        <strain evidence="3">1068</strain>
    </source>
</reference>
<protein>
    <recommendedName>
        <fullName evidence="2">SGNH hydrolase-type esterase domain-containing protein</fullName>
    </recommendedName>
</protein>
<keyword evidence="1" id="KW-0812">Transmembrane</keyword>
<organism evidence="3 4">
    <name type="scientific">Candidatus Blautia pullicola</name>
    <dbReference type="NCBI Taxonomy" id="2838498"/>
    <lineage>
        <taxon>Bacteria</taxon>
        <taxon>Bacillati</taxon>
        <taxon>Bacillota</taxon>
        <taxon>Clostridia</taxon>
        <taxon>Lachnospirales</taxon>
        <taxon>Lachnospiraceae</taxon>
        <taxon>Blautia</taxon>
    </lineage>
</organism>